<keyword evidence="2" id="KW-0349">Heme</keyword>
<proteinExistence type="inferred from homology"/>
<dbReference type="PANTHER" id="PTHR24305:SF166">
    <property type="entry name" value="CYTOCHROME P450 12A4, MITOCHONDRIAL-RELATED"/>
    <property type="match status" value="1"/>
</dbReference>
<dbReference type="OrthoDB" id="7376058at2"/>
<keyword evidence="2" id="KW-0408">Iron</keyword>
<feature type="binding site" description="axial binding residue" evidence="2">
    <location>
        <position position="431"/>
    </location>
    <ligand>
        <name>heme</name>
        <dbReference type="ChEBI" id="CHEBI:30413"/>
    </ligand>
    <ligandPart>
        <name>Fe</name>
        <dbReference type="ChEBI" id="CHEBI:18248"/>
    </ligandPart>
</feature>
<evidence type="ECO:0000313" key="4">
    <source>
        <dbReference type="EMBL" id="TCO45906.1"/>
    </source>
</evidence>
<evidence type="ECO:0000256" key="3">
    <source>
        <dbReference type="SAM" id="MobiDB-lite"/>
    </source>
</evidence>
<dbReference type="PANTHER" id="PTHR24305">
    <property type="entry name" value="CYTOCHROME P450"/>
    <property type="match status" value="1"/>
</dbReference>
<dbReference type="GO" id="GO:0020037">
    <property type="term" value="F:heme binding"/>
    <property type="evidence" value="ECO:0007669"/>
    <property type="project" value="InterPro"/>
</dbReference>
<dbReference type="RefSeq" id="WP_132126096.1">
    <property type="nucleotide sequence ID" value="NZ_SLWS01000020.1"/>
</dbReference>
<dbReference type="InterPro" id="IPR050121">
    <property type="entry name" value="Cytochrome_P450_monoxygenase"/>
</dbReference>
<gene>
    <name evidence="4" type="ORF">EV192_12092</name>
</gene>
<keyword evidence="2" id="KW-0479">Metal-binding</keyword>
<dbReference type="GO" id="GO:0004497">
    <property type="term" value="F:monooxygenase activity"/>
    <property type="evidence" value="ECO:0007669"/>
    <property type="project" value="InterPro"/>
</dbReference>
<sequence length="525" mass="59561">MTTVDQPAATTPVEELPLAPLTWRSAWRTVDTVLSFAALIDDPGLRMRDTGEIFRLAVPRMPNPFKALITESFVDGFAGETVIITSPRLVRELYSLPPGQLNYEDWKKFLLFLLGAQSPFLVGGRDHVRIRRALAAELTPAQVEHYREGSVALLDDMIDALPLDTPVALHDFFTRFTQDVILRVVFGWDCRDLDELRDFLYEASKYYIKPGGRRLGGYMVASMFSLRRGYLPAAVSLRQDMPSRVFSPRGYRLRRRSDELIYRKIAEQRAHPNDSVASRLIGYGARENPAWTDKRLRDIIATLLIAGHDTSVVAYSWAAQYLLHNPGPRQKVIAEARAAVTDRYAQAANTEALRMVSPVTALVPFSNTQDIAVGGYRIRKDTFVFVPITAVHHNEELYPQPEQFRPERWLEGKPDRWGFVPFGVSAQPHRCPGSTFYLTEASIVTHRLFGRLDLEPCFPRVDHARYVMATLNRPVGQTEVIIRNRRPAADVPWYRPGRDEHMSPLKEALLPPSPEPGQPARCPHR</sequence>
<dbReference type="AlphaFoldDB" id="A0A4R2INH2"/>
<comment type="caution">
    <text evidence="4">The sequence shown here is derived from an EMBL/GenBank/DDBJ whole genome shotgun (WGS) entry which is preliminary data.</text>
</comment>
<dbReference type="Pfam" id="PF00067">
    <property type="entry name" value="p450"/>
    <property type="match status" value="1"/>
</dbReference>
<comment type="cofactor">
    <cofactor evidence="2">
        <name>heme</name>
        <dbReference type="ChEBI" id="CHEBI:30413"/>
    </cofactor>
</comment>
<dbReference type="InterPro" id="IPR002401">
    <property type="entry name" value="Cyt_P450_E_grp-I"/>
</dbReference>
<organism evidence="4 5">
    <name type="scientific">Actinocrispum wychmicini</name>
    <dbReference type="NCBI Taxonomy" id="1213861"/>
    <lineage>
        <taxon>Bacteria</taxon>
        <taxon>Bacillati</taxon>
        <taxon>Actinomycetota</taxon>
        <taxon>Actinomycetes</taxon>
        <taxon>Pseudonocardiales</taxon>
        <taxon>Pseudonocardiaceae</taxon>
        <taxon>Actinocrispum</taxon>
    </lineage>
</organism>
<feature type="region of interest" description="Disordered" evidence="3">
    <location>
        <begin position="504"/>
        <end position="525"/>
    </location>
</feature>
<accession>A0A4R2INH2</accession>
<evidence type="ECO:0000256" key="2">
    <source>
        <dbReference type="PIRSR" id="PIRSR602401-1"/>
    </source>
</evidence>
<dbReference type="GO" id="GO:0005506">
    <property type="term" value="F:iron ion binding"/>
    <property type="evidence" value="ECO:0007669"/>
    <property type="project" value="InterPro"/>
</dbReference>
<dbReference type="Gene3D" id="1.10.630.10">
    <property type="entry name" value="Cytochrome P450"/>
    <property type="match status" value="1"/>
</dbReference>
<comment type="similarity">
    <text evidence="1">Belongs to the cytochrome P450 family.</text>
</comment>
<dbReference type="InterPro" id="IPR001128">
    <property type="entry name" value="Cyt_P450"/>
</dbReference>
<dbReference type="Proteomes" id="UP000295680">
    <property type="component" value="Unassembled WGS sequence"/>
</dbReference>
<dbReference type="InterPro" id="IPR036396">
    <property type="entry name" value="Cyt_P450_sf"/>
</dbReference>
<dbReference type="EMBL" id="SLWS01000020">
    <property type="protein sequence ID" value="TCO45906.1"/>
    <property type="molecule type" value="Genomic_DNA"/>
</dbReference>
<dbReference type="PRINTS" id="PR00463">
    <property type="entry name" value="EP450I"/>
</dbReference>
<protein>
    <submittedName>
        <fullName evidence="4">Cytochrome P450</fullName>
    </submittedName>
</protein>
<dbReference type="SUPFAM" id="SSF48264">
    <property type="entry name" value="Cytochrome P450"/>
    <property type="match status" value="1"/>
</dbReference>
<evidence type="ECO:0000313" key="5">
    <source>
        <dbReference type="Proteomes" id="UP000295680"/>
    </source>
</evidence>
<evidence type="ECO:0000256" key="1">
    <source>
        <dbReference type="ARBA" id="ARBA00010617"/>
    </source>
</evidence>
<name>A0A4R2INH2_9PSEU</name>
<dbReference type="GO" id="GO:0016705">
    <property type="term" value="F:oxidoreductase activity, acting on paired donors, with incorporation or reduction of molecular oxygen"/>
    <property type="evidence" value="ECO:0007669"/>
    <property type="project" value="InterPro"/>
</dbReference>
<keyword evidence="5" id="KW-1185">Reference proteome</keyword>
<reference evidence="4 5" key="1">
    <citation type="submission" date="2019-03" db="EMBL/GenBank/DDBJ databases">
        <title>Genomic Encyclopedia of Type Strains, Phase IV (KMG-IV): sequencing the most valuable type-strain genomes for metagenomic binning, comparative biology and taxonomic classification.</title>
        <authorList>
            <person name="Goeker M."/>
        </authorList>
    </citation>
    <scope>NUCLEOTIDE SEQUENCE [LARGE SCALE GENOMIC DNA]</scope>
    <source>
        <strain evidence="4 5">DSM 45934</strain>
    </source>
</reference>